<accession>A0A448XI51</accession>
<reference evidence="1" key="1">
    <citation type="submission" date="2018-11" db="EMBL/GenBank/DDBJ databases">
        <authorList>
            <consortium name="Pathogen Informatics"/>
        </authorList>
    </citation>
    <scope>NUCLEOTIDE SEQUENCE</scope>
</reference>
<dbReference type="AlphaFoldDB" id="A0A448XI51"/>
<dbReference type="EMBL" id="CAAALY010254786">
    <property type="protein sequence ID" value="VEL37377.1"/>
    <property type="molecule type" value="Genomic_DNA"/>
</dbReference>
<organism evidence="1 2">
    <name type="scientific">Protopolystoma xenopodis</name>
    <dbReference type="NCBI Taxonomy" id="117903"/>
    <lineage>
        <taxon>Eukaryota</taxon>
        <taxon>Metazoa</taxon>
        <taxon>Spiralia</taxon>
        <taxon>Lophotrochozoa</taxon>
        <taxon>Platyhelminthes</taxon>
        <taxon>Monogenea</taxon>
        <taxon>Polyopisthocotylea</taxon>
        <taxon>Polystomatidea</taxon>
        <taxon>Polystomatidae</taxon>
        <taxon>Protopolystoma</taxon>
    </lineage>
</organism>
<dbReference type="OrthoDB" id="1191041at2759"/>
<gene>
    <name evidence="1" type="ORF">PXEA_LOCUS30817</name>
</gene>
<evidence type="ECO:0000313" key="1">
    <source>
        <dbReference type="EMBL" id="VEL37377.1"/>
    </source>
</evidence>
<name>A0A448XI51_9PLAT</name>
<sequence>MIREIRLKEIKAELLTSERLKGYFTDHAPDIDALRHDKPLRRVVSNHLSDVPEYLVPESLKALMPNYFSGGTHKRRWRAQHVHMPKQEIKMVLESAAAVSVKLKRQEM</sequence>
<comment type="caution">
    <text evidence="1">The sequence shown here is derived from an EMBL/GenBank/DDBJ whole genome shotgun (WGS) entry which is preliminary data.</text>
</comment>
<dbReference type="Proteomes" id="UP000784294">
    <property type="component" value="Unassembled WGS sequence"/>
</dbReference>
<evidence type="ECO:0000313" key="2">
    <source>
        <dbReference type="Proteomes" id="UP000784294"/>
    </source>
</evidence>
<proteinExistence type="predicted"/>
<protein>
    <submittedName>
        <fullName evidence="1">Uncharacterized protein</fullName>
    </submittedName>
</protein>
<keyword evidence="2" id="KW-1185">Reference proteome</keyword>